<sequence>MLDFAGRALWAARVATGVLGWSPADFWAATPAELRLAVEGRAGRFGDEGALDSVALARLQEMLPDG</sequence>
<evidence type="ECO:0000313" key="1">
    <source>
        <dbReference type="EMBL" id="QMW23389.1"/>
    </source>
</evidence>
<dbReference type="KEGG" id="sand:H3309_02480"/>
<dbReference type="Pfam" id="PF09550">
    <property type="entry name" value="Phage_TAC_6"/>
    <property type="match status" value="1"/>
</dbReference>
<accession>A0A7G5IJ47</accession>
<dbReference type="AlphaFoldDB" id="A0A7G5IJ47"/>
<gene>
    <name evidence="1" type="ORF">H3309_02480</name>
</gene>
<dbReference type="Proteomes" id="UP000515292">
    <property type="component" value="Chromosome"/>
</dbReference>
<evidence type="ECO:0000313" key="2">
    <source>
        <dbReference type="Proteomes" id="UP000515292"/>
    </source>
</evidence>
<protein>
    <submittedName>
        <fullName evidence="1">Phage tail assembly chaperone</fullName>
    </submittedName>
</protein>
<reference evidence="1 2" key="1">
    <citation type="submission" date="2020-07" db="EMBL/GenBank/DDBJ databases">
        <title>Complete genome sequence for Sandaracinobacter sp. M6.</title>
        <authorList>
            <person name="Tang Y."/>
            <person name="Liu Q."/>
            <person name="Guo Z."/>
            <person name="Lei P."/>
            <person name="Huang B."/>
        </authorList>
    </citation>
    <scope>NUCLEOTIDE SEQUENCE [LARGE SCALE GENOMIC DNA]</scope>
    <source>
        <strain evidence="1 2">M6</strain>
    </source>
</reference>
<proteinExistence type="predicted"/>
<keyword evidence="2" id="KW-1185">Reference proteome</keyword>
<dbReference type="InterPro" id="IPR019056">
    <property type="entry name" value="Phage_TAC_6"/>
</dbReference>
<dbReference type="RefSeq" id="WP_182297195.1">
    <property type="nucleotide sequence ID" value="NZ_CP059851.1"/>
</dbReference>
<dbReference type="EMBL" id="CP059851">
    <property type="protein sequence ID" value="QMW23389.1"/>
    <property type="molecule type" value="Genomic_DNA"/>
</dbReference>
<name>A0A7G5IJ47_9SPHN</name>
<organism evidence="1 2">
    <name type="scientific">Sandaracinobacteroides saxicola</name>
    <dbReference type="NCBI Taxonomy" id="2759707"/>
    <lineage>
        <taxon>Bacteria</taxon>
        <taxon>Pseudomonadati</taxon>
        <taxon>Pseudomonadota</taxon>
        <taxon>Alphaproteobacteria</taxon>
        <taxon>Sphingomonadales</taxon>
        <taxon>Sphingosinicellaceae</taxon>
        <taxon>Sandaracinobacteroides</taxon>
    </lineage>
</organism>